<dbReference type="GO" id="GO:0003723">
    <property type="term" value="F:RNA binding"/>
    <property type="evidence" value="ECO:0007669"/>
    <property type="project" value="UniProtKB-UniRule"/>
</dbReference>
<evidence type="ECO:0000313" key="11">
    <source>
        <dbReference type="Proteomes" id="UP000178529"/>
    </source>
</evidence>
<accession>A0A1G2R8V4</accession>
<evidence type="ECO:0000256" key="5">
    <source>
        <dbReference type="ARBA" id="ARBA00022691"/>
    </source>
</evidence>
<dbReference type="Pfam" id="PF00398">
    <property type="entry name" value="RrnaAD"/>
    <property type="match status" value="1"/>
</dbReference>
<dbReference type="PANTHER" id="PTHR11727:SF7">
    <property type="entry name" value="DIMETHYLADENOSINE TRANSFERASE-RELATED"/>
    <property type="match status" value="1"/>
</dbReference>
<evidence type="ECO:0000256" key="7">
    <source>
        <dbReference type="HAMAP-Rule" id="MF_00607"/>
    </source>
</evidence>
<dbReference type="FunFam" id="3.40.50.150:FF:000023">
    <property type="entry name" value="Ribosomal RNA small subunit methyltransferase A"/>
    <property type="match status" value="1"/>
</dbReference>
<dbReference type="PROSITE" id="PS01131">
    <property type="entry name" value="RRNA_A_DIMETH"/>
    <property type="match status" value="1"/>
</dbReference>
<feature type="binding site" evidence="7 8">
    <location>
        <position position="98"/>
    </location>
    <ligand>
        <name>S-adenosyl-L-methionine</name>
        <dbReference type="ChEBI" id="CHEBI:59789"/>
    </ligand>
</feature>
<keyword evidence="6 7" id="KW-0694">RNA-binding</keyword>
<protein>
    <recommendedName>
        <fullName evidence="7">Ribosomal RNA small subunit methyltransferase A</fullName>
        <ecNumber evidence="7">2.1.1.182</ecNumber>
    </recommendedName>
    <alternativeName>
        <fullName evidence="7">16S rRNA (adenine(1518)-N(6)/adenine(1519)-N(6))-dimethyltransferase</fullName>
    </alternativeName>
    <alternativeName>
        <fullName evidence="7">16S rRNA dimethyladenosine transferase</fullName>
    </alternativeName>
    <alternativeName>
        <fullName evidence="7">16S rRNA dimethylase</fullName>
    </alternativeName>
    <alternativeName>
        <fullName evidence="7">S-adenosylmethionine-6-N', N'-adenosyl(rRNA) dimethyltransferase</fullName>
    </alternativeName>
</protein>
<evidence type="ECO:0000256" key="3">
    <source>
        <dbReference type="ARBA" id="ARBA00022603"/>
    </source>
</evidence>
<keyword evidence="4 7" id="KW-0808">Transferase</keyword>
<reference evidence="10 11" key="1">
    <citation type="journal article" date="2016" name="Nat. Commun.">
        <title>Thousands of microbial genomes shed light on interconnected biogeochemical processes in an aquifer system.</title>
        <authorList>
            <person name="Anantharaman K."/>
            <person name="Brown C.T."/>
            <person name="Hug L.A."/>
            <person name="Sharon I."/>
            <person name="Castelle C.J."/>
            <person name="Probst A.J."/>
            <person name="Thomas B.C."/>
            <person name="Singh A."/>
            <person name="Wilkins M.J."/>
            <person name="Karaoz U."/>
            <person name="Brodie E.L."/>
            <person name="Williams K.H."/>
            <person name="Hubbard S.S."/>
            <person name="Banfield J.F."/>
        </authorList>
    </citation>
    <scope>NUCLEOTIDE SEQUENCE [LARGE SCALE GENOMIC DNA]</scope>
</reference>
<dbReference type="Proteomes" id="UP000178529">
    <property type="component" value="Unassembled WGS sequence"/>
</dbReference>
<comment type="catalytic activity">
    <reaction evidence="7">
        <text>adenosine(1518)/adenosine(1519) in 16S rRNA + 4 S-adenosyl-L-methionine = N(6)-dimethyladenosine(1518)/N(6)-dimethyladenosine(1519) in 16S rRNA + 4 S-adenosyl-L-homocysteine + 4 H(+)</text>
        <dbReference type="Rhea" id="RHEA:19609"/>
        <dbReference type="Rhea" id="RHEA-COMP:10232"/>
        <dbReference type="Rhea" id="RHEA-COMP:10233"/>
        <dbReference type="ChEBI" id="CHEBI:15378"/>
        <dbReference type="ChEBI" id="CHEBI:57856"/>
        <dbReference type="ChEBI" id="CHEBI:59789"/>
        <dbReference type="ChEBI" id="CHEBI:74411"/>
        <dbReference type="ChEBI" id="CHEBI:74493"/>
        <dbReference type="EC" id="2.1.1.182"/>
    </reaction>
</comment>
<dbReference type="AlphaFoldDB" id="A0A1G2R8V4"/>
<feature type="binding site" evidence="7 8">
    <location>
        <position position="118"/>
    </location>
    <ligand>
        <name>S-adenosyl-L-methionine</name>
        <dbReference type="ChEBI" id="CHEBI:59789"/>
    </ligand>
</feature>
<evidence type="ECO:0000256" key="1">
    <source>
        <dbReference type="ARBA" id="ARBA00022490"/>
    </source>
</evidence>
<dbReference type="InterPro" id="IPR020596">
    <property type="entry name" value="rRNA_Ade_Mease_Trfase_CS"/>
</dbReference>
<name>A0A1G2R8V4_9BACT</name>
<dbReference type="InterPro" id="IPR029063">
    <property type="entry name" value="SAM-dependent_MTases_sf"/>
</dbReference>
<feature type="domain" description="Ribosomal RNA adenine methylase transferase N-terminal" evidence="9">
    <location>
        <begin position="31"/>
        <end position="201"/>
    </location>
</feature>
<dbReference type="GO" id="GO:0005829">
    <property type="term" value="C:cytosol"/>
    <property type="evidence" value="ECO:0007669"/>
    <property type="project" value="TreeGrafter"/>
</dbReference>
<dbReference type="HAMAP" id="MF_00607">
    <property type="entry name" value="16SrRNA_methyltr_A"/>
    <property type="match status" value="1"/>
</dbReference>
<evidence type="ECO:0000313" key="10">
    <source>
        <dbReference type="EMBL" id="OHA68978.1"/>
    </source>
</evidence>
<comment type="subcellular location">
    <subcellularLocation>
        <location evidence="7">Cytoplasm</location>
    </subcellularLocation>
</comment>
<evidence type="ECO:0000259" key="9">
    <source>
        <dbReference type="SMART" id="SM00650"/>
    </source>
</evidence>
<comment type="function">
    <text evidence="7">Specifically dimethylates two adjacent adenosines (A1518 and A1519) in the loop of a conserved hairpin near the 3'-end of 16S rRNA in the 30S particle. May play a critical role in biogenesis of 30S subunits.</text>
</comment>
<evidence type="ECO:0000256" key="6">
    <source>
        <dbReference type="ARBA" id="ARBA00022884"/>
    </source>
</evidence>
<feature type="binding site" evidence="7 8">
    <location>
        <position position="24"/>
    </location>
    <ligand>
        <name>S-adenosyl-L-methionine</name>
        <dbReference type="ChEBI" id="CHEBI:59789"/>
    </ligand>
</feature>
<organism evidence="10 11">
    <name type="scientific">Candidatus Wildermuthbacteria bacterium RIFCSPHIGHO2_02_FULL_48_16</name>
    <dbReference type="NCBI Taxonomy" id="1802453"/>
    <lineage>
        <taxon>Bacteria</taxon>
        <taxon>Candidatus Wildermuthiibacteriota</taxon>
    </lineage>
</organism>
<dbReference type="EC" id="2.1.1.182" evidence="7"/>
<dbReference type="PANTHER" id="PTHR11727">
    <property type="entry name" value="DIMETHYLADENOSINE TRANSFERASE"/>
    <property type="match status" value="1"/>
</dbReference>
<feature type="binding site" evidence="7 8">
    <location>
        <position position="72"/>
    </location>
    <ligand>
        <name>S-adenosyl-L-methionine</name>
        <dbReference type="ChEBI" id="CHEBI:59789"/>
    </ligand>
</feature>
<dbReference type="Gene3D" id="3.40.50.150">
    <property type="entry name" value="Vaccinia Virus protein VP39"/>
    <property type="match status" value="1"/>
</dbReference>
<comment type="caution">
    <text evidence="10">The sequence shown here is derived from an EMBL/GenBank/DDBJ whole genome shotgun (WGS) entry which is preliminary data.</text>
</comment>
<sequence length="272" mass="29948">MDTAQIKKLLQDQEIQPRKGLGQNFLVAKPILDKIIAAASLAKKDTVLEIGPGLGVLTKALAQKVKRVVAVEKDPAMVDILLRTVAKEHPNVEIIEGDVLKIENWELKIGKNYRVVANLPYYITSPVIRLFLEAKIQPKVMVLMVQKEVAQRICAKPPEMSLLAVSVQAYAKPEIISIVSKNAFWPQPKVDSAVIKITPTALTPPTEFFAVVKAGFKHPRKQLAGNLAKGLGGLGRLGMEKMLLQLGISSRARAETLSVEDWRKLAKLLSKK</sequence>
<keyword evidence="2 7" id="KW-0698">rRNA processing</keyword>
<dbReference type="EMBL" id="MHTY01000010">
    <property type="protein sequence ID" value="OHA68978.1"/>
    <property type="molecule type" value="Genomic_DNA"/>
</dbReference>
<dbReference type="SUPFAM" id="SSF53335">
    <property type="entry name" value="S-adenosyl-L-methionine-dependent methyltransferases"/>
    <property type="match status" value="1"/>
</dbReference>
<evidence type="ECO:0000256" key="8">
    <source>
        <dbReference type="PROSITE-ProRule" id="PRU01026"/>
    </source>
</evidence>
<feature type="binding site" evidence="7 8">
    <location>
        <position position="26"/>
    </location>
    <ligand>
        <name>S-adenosyl-L-methionine</name>
        <dbReference type="ChEBI" id="CHEBI:59789"/>
    </ligand>
</feature>
<dbReference type="GO" id="GO:0052908">
    <property type="term" value="F:16S rRNA (adenine(1518)-N(6)/adenine(1519)-N(6))-dimethyltransferase activity"/>
    <property type="evidence" value="ECO:0007669"/>
    <property type="project" value="UniProtKB-EC"/>
</dbReference>
<keyword evidence="3 7" id="KW-0489">Methyltransferase</keyword>
<gene>
    <name evidence="7" type="primary">rsmA</name>
    <name evidence="7" type="synonym">ksgA</name>
    <name evidence="10" type="ORF">A3J68_00530</name>
</gene>
<evidence type="ECO:0000256" key="2">
    <source>
        <dbReference type="ARBA" id="ARBA00022552"/>
    </source>
</evidence>
<dbReference type="InterPro" id="IPR023165">
    <property type="entry name" value="rRNA_Ade_diMease-like_C"/>
</dbReference>
<keyword evidence="1 7" id="KW-0963">Cytoplasm</keyword>
<proteinExistence type="inferred from homology"/>
<dbReference type="InterPro" id="IPR020598">
    <property type="entry name" value="rRNA_Ade_methylase_Trfase_N"/>
</dbReference>
<dbReference type="InterPro" id="IPR001737">
    <property type="entry name" value="KsgA/Erm"/>
</dbReference>
<dbReference type="PROSITE" id="PS51689">
    <property type="entry name" value="SAM_RNA_A_N6_MT"/>
    <property type="match status" value="1"/>
</dbReference>
<dbReference type="Gene3D" id="1.10.8.100">
    <property type="entry name" value="Ribosomal RNA adenine dimethylase-like, domain 2"/>
    <property type="match status" value="1"/>
</dbReference>
<keyword evidence="5 7" id="KW-0949">S-adenosyl-L-methionine</keyword>
<feature type="binding site" evidence="7 8">
    <location>
        <position position="51"/>
    </location>
    <ligand>
        <name>S-adenosyl-L-methionine</name>
        <dbReference type="ChEBI" id="CHEBI:59789"/>
    </ligand>
</feature>
<dbReference type="NCBIfam" id="TIGR00755">
    <property type="entry name" value="ksgA"/>
    <property type="match status" value="1"/>
</dbReference>
<comment type="similarity">
    <text evidence="7">Belongs to the class I-like SAM-binding methyltransferase superfamily. rRNA adenine N(6)-methyltransferase family. RsmA subfamily.</text>
</comment>
<dbReference type="CDD" id="cd02440">
    <property type="entry name" value="AdoMet_MTases"/>
    <property type="match status" value="1"/>
</dbReference>
<dbReference type="InterPro" id="IPR011530">
    <property type="entry name" value="rRNA_adenine_dimethylase"/>
</dbReference>
<evidence type="ECO:0000256" key="4">
    <source>
        <dbReference type="ARBA" id="ARBA00022679"/>
    </source>
</evidence>
<dbReference type="SMART" id="SM00650">
    <property type="entry name" value="rADc"/>
    <property type="match status" value="1"/>
</dbReference>